<organism evidence="1 2">
    <name type="scientific">Pleurodeles waltl</name>
    <name type="common">Iberian ribbed newt</name>
    <dbReference type="NCBI Taxonomy" id="8319"/>
    <lineage>
        <taxon>Eukaryota</taxon>
        <taxon>Metazoa</taxon>
        <taxon>Chordata</taxon>
        <taxon>Craniata</taxon>
        <taxon>Vertebrata</taxon>
        <taxon>Euteleostomi</taxon>
        <taxon>Amphibia</taxon>
        <taxon>Batrachia</taxon>
        <taxon>Caudata</taxon>
        <taxon>Salamandroidea</taxon>
        <taxon>Salamandridae</taxon>
        <taxon>Pleurodelinae</taxon>
        <taxon>Pleurodeles</taxon>
    </lineage>
</organism>
<evidence type="ECO:0000313" key="1">
    <source>
        <dbReference type="EMBL" id="KAJ1190834.1"/>
    </source>
</evidence>
<proteinExistence type="predicted"/>
<dbReference type="Proteomes" id="UP001066276">
    <property type="component" value="Chromosome 2_2"/>
</dbReference>
<dbReference type="EMBL" id="JANPWB010000004">
    <property type="protein sequence ID" value="KAJ1190834.1"/>
    <property type="molecule type" value="Genomic_DNA"/>
</dbReference>
<evidence type="ECO:0000313" key="2">
    <source>
        <dbReference type="Proteomes" id="UP001066276"/>
    </source>
</evidence>
<accession>A0AAV7UP68</accession>
<evidence type="ECO:0008006" key="3">
    <source>
        <dbReference type="Google" id="ProtNLM"/>
    </source>
</evidence>
<dbReference type="AlphaFoldDB" id="A0AAV7UP68"/>
<protein>
    <recommendedName>
        <fullName evidence="3">Secreted protein</fullName>
    </recommendedName>
</protein>
<comment type="caution">
    <text evidence="1">The sequence shown here is derived from an EMBL/GenBank/DDBJ whole genome shotgun (WGS) entry which is preliminary data.</text>
</comment>
<gene>
    <name evidence="1" type="ORF">NDU88_000153</name>
</gene>
<keyword evidence="2" id="KW-1185">Reference proteome</keyword>
<sequence>MYSTPGRGLRLLCLLVTLLQTGGGGVARLQATFFLVFIACLVRREGGAYSKRLSGRSWLRGQPGVSCIGGVPHWTLSSSLKKREDSRSVIGEERGPNPITLSEIKRPFKIDRTRRRTSLDM</sequence>
<reference evidence="1" key="1">
    <citation type="journal article" date="2022" name="bioRxiv">
        <title>Sequencing and chromosome-scale assembly of the giantPleurodeles waltlgenome.</title>
        <authorList>
            <person name="Brown T."/>
            <person name="Elewa A."/>
            <person name="Iarovenko S."/>
            <person name="Subramanian E."/>
            <person name="Araus A.J."/>
            <person name="Petzold A."/>
            <person name="Susuki M."/>
            <person name="Suzuki K.-i.T."/>
            <person name="Hayashi T."/>
            <person name="Toyoda A."/>
            <person name="Oliveira C."/>
            <person name="Osipova E."/>
            <person name="Leigh N.D."/>
            <person name="Simon A."/>
            <person name="Yun M.H."/>
        </authorList>
    </citation>
    <scope>NUCLEOTIDE SEQUENCE</scope>
    <source>
        <strain evidence="1">20211129_DDA</strain>
        <tissue evidence="1">Liver</tissue>
    </source>
</reference>
<name>A0AAV7UP68_PLEWA</name>